<organism evidence="2 3">
    <name type="scientific">Edhazardia aedis (strain USNM 41457)</name>
    <name type="common">Microsporidian parasite</name>
    <dbReference type="NCBI Taxonomy" id="1003232"/>
    <lineage>
        <taxon>Eukaryota</taxon>
        <taxon>Fungi</taxon>
        <taxon>Fungi incertae sedis</taxon>
        <taxon>Microsporidia</taxon>
        <taxon>Edhazardia</taxon>
    </lineage>
</organism>
<dbReference type="HOGENOM" id="CLU_1660727_0_0_1"/>
<dbReference type="EMBL" id="AFBI03000029">
    <property type="protein sequence ID" value="EJW03869.1"/>
    <property type="molecule type" value="Genomic_DNA"/>
</dbReference>
<comment type="caution">
    <text evidence="2">The sequence shown here is derived from an EMBL/GenBank/DDBJ whole genome shotgun (WGS) entry which is preliminary data.</text>
</comment>
<evidence type="ECO:0000256" key="1">
    <source>
        <dbReference type="SAM" id="Phobius"/>
    </source>
</evidence>
<sequence>MKKIKDFFLVLSQTIFSIYMIYLLNLFETMPIHCLLIAIYTPVEFFLQEREISFYPQPGKTFLNHAAALLGTSLSHTLSHSEYKNIKWEFTFLYQIISPILAVLYLIIIDRIASYNEKSNNRYVDLCRFVIVFLAFSWQSIMSFRFYDIIPNEFSTVHL</sequence>
<keyword evidence="3" id="KW-1185">Reference proteome</keyword>
<keyword evidence="1" id="KW-1133">Transmembrane helix</keyword>
<evidence type="ECO:0000313" key="2">
    <source>
        <dbReference type="EMBL" id="EJW03869.1"/>
    </source>
</evidence>
<dbReference type="AlphaFoldDB" id="J9D8M4"/>
<accession>J9D8M4</accession>
<name>J9D8M4_EDHAE</name>
<dbReference type="VEuPathDB" id="MicrosporidiaDB:EDEG_01840"/>
<keyword evidence="1" id="KW-0472">Membrane</keyword>
<feature type="non-terminal residue" evidence="2">
    <location>
        <position position="1"/>
    </location>
</feature>
<proteinExistence type="predicted"/>
<reference evidence="3" key="2">
    <citation type="submission" date="2015-07" db="EMBL/GenBank/DDBJ databases">
        <title>Contrasting host-pathogen interactions and genome evolution in two generalist and specialist microsporidian pathogens of mosquitoes.</title>
        <authorList>
            <consortium name="The Broad Institute Genomics Platform"/>
            <consortium name="The Broad Institute Genome Sequencing Center for Infectious Disease"/>
            <person name="Cuomo C.A."/>
            <person name="Sanscrainte N.D."/>
            <person name="Goldberg J.M."/>
            <person name="Heiman D."/>
            <person name="Young S."/>
            <person name="Zeng Q."/>
            <person name="Becnel J.J."/>
            <person name="Birren B.W."/>
        </authorList>
    </citation>
    <scope>NUCLEOTIDE SEQUENCE [LARGE SCALE GENOMIC DNA]</scope>
    <source>
        <strain evidence="3">USNM 41457</strain>
    </source>
</reference>
<dbReference type="InParanoid" id="J9D8M4"/>
<feature type="transmembrane region" description="Helical" evidence="1">
    <location>
        <begin position="90"/>
        <end position="108"/>
    </location>
</feature>
<feature type="transmembrane region" description="Helical" evidence="1">
    <location>
        <begin position="7"/>
        <end position="24"/>
    </location>
</feature>
<keyword evidence="1" id="KW-0812">Transmembrane</keyword>
<feature type="transmembrane region" description="Helical" evidence="1">
    <location>
        <begin position="129"/>
        <end position="147"/>
    </location>
</feature>
<reference evidence="2 3" key="1">
    <citation type="submission" date="2011-08" db="EMBL/GenBank/DDBJ databases">
        <authorList>
            <person name="Liu Z.J."/>
            <person name="Shi F.L."/>
            <person name="Lu J.Q."/>
            <person name="Li M."/>
            <person name="Wang Z.L."/>
        </authorList>
    </citation>
    <scope>NUCLEOTIDE SEQUENCE [LARGE SCALE GENOMIC DNA]</scope>
    <source>
        <strain evidence="2 3">USNM 41457</strain>
    </source>
</reference>
<evidence type="ECO:0000313" key="3">
    <source>
        <dbReference type="Proteomes" id="UP000003163"/>
    </source>
</evidence>
<gene>
    <name evidence="2" type="ORF">EDEG_01840</name>
</gene>
<protein>
    <submittedName>
        <fullName evidence="2">Uncharacterized protein</fullName>
    </submittedName>
</protein>
<dbReference type="Proteomes" id="UP000003163">
    <property type="component" value="Unassembled WGS sequence"/>
</dbReference>